<feature type="transmembrane region" description="Helical" evidence="1">
    <location>
        <begin position="81"/>
        <end position="97"/>
    </location>
</feature>
<evidence type="ECO:0008006" key="5">
    <source>
        <dbReference type="Google" id="ProtNLM"/>
    </source>
</evidence>
<keyword evidence="1" id="KW-0472">Membrane</keyword>
<proteinExistence type="predicted"/>
<dbReference type="PANTHER" id="PTHR33802">
    <property type="entry name" value="SI:CH211-161H7.5-RELATED"/>
    <property type="match status" value="1"/>
</dbReference>
<evidence type="ECO:0000313" key="3">
    <source>
        <dbReference type="EMBL" id="WGW03266.1"/>
    </source>
</evidence>
<dbReference type="RefSeq" id="WP_282299897.1">
    <property type="nucleotide sequence ID" value="NZ_CP124616.1"/>
</dbReference>
<keyword evidence="1" id="KW-1133">Transmembrane helix</keyword>
<evidence type="ECO:0000256" key="2">
    <source>
        <dbReference type="SAM" id="SignalP"/>
    </source>
</evidence>
<feature type="transmembrane region" description="Helical" evidence="1">
    <location>
        <begin position="48"/>
        <end position="69"/>
    </location>
</feature>
<feature type="transmembrane region" description="Helical" evidence="1">
    <location>
        <begin position="135"/>
        <end position="157"/>
    </location>
</feature>
<feature type="chain" id="PRO_5045780263" description="Seryl-tRNA synthetase" evidence="2">
    <location>
        <begin position="24"/>
        <end position="233"/>
    </location>
</feature>
<organism evidence="3 4">
    <name type="scientific">Tropicibacter oceani</name>
    <dbReference type="NCBI Taxonomy" id="3058420"/>
    <lineage>
        <taxon>Bacteria</taxon>
        <taxon>Pseudomonadati</taxon>
        <taxon>Pseudomonadota</taxon>
        <taxon>Alphaproteobacteria</taxon>
        <taxon>Rhodobacterales</taxon>
        <taxon>Roseobacteraceae</taxon>
        <taxon>Tropicibacter</taxon>
    </lineage>
</organism>
<protein>
    <recommendedName>
        <fullName evidence="5">Seryl-tRNA synthetase</fullName>
    </recommendedName>
</protein>
<keyword evidence="2" id="KW-0732">Signal</keyword>
<reference evidence="3 4" key="1">
    <citation type="submission" date="2023-05" db="EMBL/GenBank/DDBJ databases">
        <title>YMD87, complete Genome.</title>
        <authorList>
            <person name="Zhang J."/>
            <person name="Xu X."/>
        </authorList>
    </citation>
    <scope>NUCLEOTIDE SEQUENCE [LARGE SCALE GENOMIC DNA]</scope>
    <source>
        <strain evidence="3 4">YMD87</strain>
    </source>
</reference>
<accession>A0ABY8QF72</accession>
<keyword evidence="4" id="KW-1185">Reference proteome</keyword>
<dbReference type="EMBL" id="CP124616">
    <property type="protein sequence ID" value="WGW03266.1"/>
    <property type="molecule type" value="Genomic_DNA"/>
</dbReference>
<feature type="transmembrane region" description="Helical" evidence="1">
    <location>
        <begin position="103"/>
        <end position="123"/>
    </location>
</feature>
<name>A0ABY8QF72_9RHOB</name>
<feature type="transmembrane region" description="Helical" evidence="1">
    <location>
        <begin position="187"/>
        <end position="203"/>
    </location>
</feature>
<gene>
    <name evidence="3" type="ORF">QF118_15235</name>
</gene>
<feature type="transmembrane region" description="Helical" evidence="1">
    <location>
        <begin position="163"/>
        <end position="180"/>
    </location>
</feature>
<sequence>MMRLWAILCVAAALAFTASPLLAPGFNGFEASQFPVPLENPPVQPAGYAFAIWGLIYAWLIVGTGFGLLRRADDVDWAPMRAPLFVSLAVGTAWLPVAQVSPLVSTVMIWVMLGAALLSLFRVGDTDRWLQQAPVAIYAGWLTAASCVALGVVLGGYGWLPPTPAALLSLSLALVISLVVQYRLHRAPEYGITVIWALVGVIVANSQPFNAAVAGLALLGIFAILGLRGTDTE</sequence>
<dbReference type="PANTHER" id="PTHR33802:SF1">
    <property type="entry name" value="XK-RELATED PROTEIN"/>
    <property type="match status" value="1"/>
</dbReference>
<dbReference type="Proteomes" id="UP001241605">
    <property type="component" value="Chromosome"/>
</dbReference>
<evidence type="ECO:0000313" key="4">
    <source>
        <dbReference type="Proteomes" id="UP001241605"/>
    </source>
</evidence>
<keyword evidence="1" id="KW-0812">Transmembrane</keyword>
<feature type="signal peptide" evidence="2">
    <location>
        <begin position="1"/>
        <end position="23"/>
    </location>
</feature>
<evidence type="ECO:0000256" key="1">
    <source>
        <dbReference type="SAM" id="Phobius"/>
    </source>
</evidence>
<feature type="transmembrane region" description="Helical" evidence="1">
    <location>
        <begin position="209"/>
        <end position="227"/>
    </location>
</feature>